<dbReference type="Gene3D" id="3.90.180.10">
    <property type="entry name" value="Medium-chain alcohol dehydrogenases, catalytic domain"/>
    <property type="match status" value="1"/>
</dbReference>
<sequence length="337" mass="35753">MKFYRPARPGDLGSLTAYEKETPHPQRGEVLVRVRAVSLNYRDLLLLNGSYPVDTPDGLVPVSDAAGEIVETGEGVRRFAVGDRVLNTFHSDWFGGPYPGPAALLGYGNGQDGWLTEYRVVSEQALVALPDGLSYEHAATLPCAGVTAFTALTGPRPVTGADTVLVQGTGGVSLFALQLARLLGARVIATTSSAAKAERLTALGADAVVDYTEHPEWGKQVLELTQGRGVDRVVEVGGPGTFGQSLLASGTHGAEIALIGFLGAGGPDVPFMDLFRSGITLRKINVGSRQDTEDLLELLARHPIEPVVDSVFPFGRALDALRHFESRTNLGKVVITI</sequence>
<dbReference type="SUPFAM" id="SSF50129">
    <property type="entry name" value="GroES-like"/>
    <property type="match status" value="1"/>
</dbReference>
<dbReference type="SUPFAM" id="SSF51735">
    <property type="entry name" value="NAD(P)-binding Rossmann-fold domains"/>
    <property type="match status" value="1"/>
</dbReference>
<accession>A0ABU4FTC4</accession>
<reference evidence="2 3" key="1">
    <citation type="submission" date="2023-10" db="EMBL/GenBank/DDBJ databases">
        <title>Characterization of rhizosphere-enriched actinobacteria from wheat plants lab-grown on chernevaya soil.</title>
        <authorList>
            <person name="Tikhonova E.N."/>
            <person name="Konopkin A."/>
            <person name="Kravchenko I.K."/>
        </authorList>
    </citation>
    <scope>NUCLEOTIDE SEQUENCE [LARGE SCALE GENOMIC DNA]</scope>
    <source>
        <strain evidence="2 3">RR29</strain>
    </source>
</reference>
<dbReference type="InterPro" id="IPR020843">
    <property type="entry name" value="ER"/>
</dbReference>
<dbReference type="InterPro" id="IPR052711">
    <property type="entry name" value="Zinc_ADH-like"/>
</dbReference>
<evidence type="ECO:0000259" key="1">
    <source>
        <dbReference type="SMART" id="SM00829"/>
    </source>
</evidence>
<dbReference type="RefSeq" id="WP_317775790.1">
    <property type="nucleotide sequence ID" value="NZ_JAWMAJ010000297.1"/>
</dbReference>
<evidence type="ECO:0000313" key="2">
    <source>
        <dbReference type="EMBL" id="MDV7223260.1"/>
    </source>
</evidence>
<dbReference type="Pfam" id="PF00107">
    <property type="entry name" value="ADH_zinc_N"/>
    <property type="match status" value="1"/>
</dbReference>
<evidence type="ECO:0000313" key="3">
    <source>
        <dbReference type="Proteomes" id="UP001187346"/>
    </source>
</evidence>
<organism evidence="2 3">
    <name type="scientific">Streptomyces prunicolor</name>
    <dbReference type="NCBI Taxonomy" id="67348"/>
    <lineage>
        <taxon>Bacteria</taxon>
        <taxon>Bacillati</taxon>
        <taxon>Actinomycetota</taxon>
        <taxon>Actinomycetes</taxon>
        <taxon>Kitasatosporales</taxon>
        <taxon>Streptomycetaceae</taxon>
        <taxon>Streptomyces</taxon>
    </lineage>
</organism>
<dbReference type="Proteomes" id="UP001187346">
    <property type="component" value="Unassembled WGS sequence"/>
</dbReference>
<dbReference type="Gene3D" id="3.40.50.720">
    <property type="entry name" value="NAD(P)-binding Rossmann-like Domain"/>
    <property type="match status" value="1"/>
</dbReference>
<dbReference type="Pfam" id="PF08240">
    <property type="entry name" value="ADH_N"/>
    <property type="match status" value="1"/>
</dbReference>
<dbReference type="InterPro" id="IPR013154">
    <property type="entry name" value="ADH-like_N"/>
</dbReference>
<proteinExistence type="predicted"/>
<dbReference type="SMART" id="SM00829">
    <property type="entry name" value="PKS_ER"/>
    <property type="match status" value="1"/>
</dbReference>
<dbReference type="CDD" id="cd08276">
    <property type="entry name" value="MDR7"/>
    <property type="match status" value="1"/>
</dbReference>
<dbReference type="EMBL" id="JAWMAJ010000297">
    <property type="protein sequence ID" value="MDV7223260.1"/>
    <property type="molecule type" value="Genomic_DNA"/>
</dbReference>
<dbReference type="PANTHER" id="PTHR45033">
    <property type="match status" value="1"/>
</dbReference>
<dbReference type="PANTHER" id="PTHR45033:SF2">
    <property type="entry name" value="ZINC-TYPE ALCOHOL DEHYDROGENASE-LIKE PROTEIN C1773.06C"/>
    <property type="match status" value="1"/>
</dbReference>
<dbReference type="InterPro" id="IPR011032">
    <property type="entry name" value="GroES-like_sf"/>
</dbReference>
<gene>
    <name evidence="2" type="ORF">R5A26_45815</name>
</gene>
<dbReference type="InterPro" id="IPR013149">
    <property type="entry name" value="ADH-like_C"/>
</dbReference>
<feature type="domain" description="Enoyl reductase (ER)" evidence="1">
    <location>
        <begin position="10"/>
        <end position="335"/>
    </location>
</feature>
<comment type="caution">
    <text evidence="2">The sequence shown here is derived from an EMBL/GenBank/DDBJ whole genome shotgun (WGS) entry which is preliminary data.</text>
</comment>
<dbReference type="InterPro" id="IPR036291">
    <property type="entry name" value="NAD(P)-bd_dom_sf"/>
</dbReference>
<keyword evidence="3" id="KW-1185">Reference proteome</keyword>
<name>A0ABU4FTC4_9ACTN</name>
<protein>
    <submittedName>
        <fullName evidence="2">NAD(P)-dependent alcohol dehydrogenase</fullName>
    </submittedName>
</protein>